<dbReference type="AlphaFoldDB" id="F8N8R1"/>
<dbReference type="SUPFAM" id="SSF49464">
    <property type="entry name" value="Carboxypeptidase regulatory domain-like"/>
    <property type="match status" value="1"/>
</dbReference>
<dbReference type="InterPro" id="IPR012910">
    <property type="entry name" value="Plug_dom"/>
</dbReference>
<dbReference type="PROSITE" id="PS52016">
    <property type="entry name" value="TONB_DEPENDENT_REC_3"/>
    <property type="match status" value="1"/>
</dbReference>
<feature type="domain" description="TonB-dependent receptor plug" evidence="12">
    <location>
        <begin position="148"/>
        <end position="253"/>
    </location>
</feature>
<evidence type="ECO:0000256" key="1">
    <source>
        <dbReference type="ARBA" id="ARBA00004571"/>
    </source>
</evidence>
<evidence type="ECO:0000259" key="12">
    <source>
        <dbReference type="Pfam" id="PF07715"/>
    </source>
</evidence>
<evidence type="ECO:0000256" key="3">
    <source>
        <dbReference type="ARBA" id="ARBA00022452"/>
    </source>
</evidence>
<dbReference type="EMBL" id="GL945017">
    <property type="protein sequence ID" value="EGN57656.1"/>
    <property type="molecule type" value="Genomic_DNA"/>
</dbReference>
<feature type="chain" id="PRO_5003375739" evidence="10">
    <location>
        <begin position="23"/>
        <end position="1076"/>
    </location>
</feature>
<feature type="signal peptide" evidence="10">
    <location>
        <begin position="1"/>
        <end position="22"/>
    </location>
</feature>
<dbReference type="eggNOG" id="COG1629">
    <property type="taxonomic scope" value="Bacteria"/>
</dbReference>
<keyword evidence="4 8" id="KW-0812">Transmembrane</keyword>
<comment type="subcellular location">
    <subcellularLocation>
        <location evidence="1 8">Cell outer membrane</location>
        <topology evidence="1 8">Multi-pass membrane protein</topology>
    </subcellularLocation>
</comment>
<evidence type="ECO:0000256" key="10">
    <source>
        <dbReference type="SAM" id="SignalP"/>
    </source>
</evidence>
<keyword evidence="2 8" id="KW-0813">Transport</keyword>
<organism evidence="13 14">
    <name type="scientific">Hallella multisaccharivorax DSM 17128</name>
    <dbReference type="NCBI Taxonomy" id="688246"/>
    <lineage>
        <taxon>Bacteria</taxon>
        <taxon>Pseudomonadati</taxon>
        <taxon>Bacteroidota</taxon>
        <taxon>Bacteroidia</taxon>
        <taxon>Bacteroidales</taxon>
        <taxon>Prevotellaceae</taxon>
        <taxon>Hallella</taxon>
    </lineage>
</organism>
<evidence type="ECO:0000313" key="13">
    <source>
        <dbReference type="EMBL" id="EGN57656.1"/>
    </source>
</evidence>
<evidence type="ECO:0000256" key="9">
    <source>
        <dbReference type="RuleBase" id="RU003357"/>
    </source>
</evidence>
<dbReference type="GO" id="GO:0009279">
    <property type="term" value="C:cell outer membrane"/>
    <property type="evidence" value="ECO:0007669"/>
    <property type="project" value="UniProtKB-SubCell"/>
</dbReference>
<accession>F8N8R1</accession>
<feature type="domain" description="TonB-dependent receptor-like beta-barrel" evidence="11">
    <location>
        <begin position="468"/>
        <end position="1042"/>
    </location>
</feature>
<dbReference type="STRING" id="688246.Premu_2270"/>
<dbReference type="NCBIfam" id="TIGR04056">
    <property type="entry name" value="OMP_RagA_SusC"/>
    <property type="match status" value="1"/>
</dbReference>
<dbReference type="HOGENOM" id="CLU_004317_1_1_10"/>
<evidence type="ECO:0000256" key="7">
    <source>
        <dbReference type="ARBA" id="ARBA00023237"/>
    </source>
</evidence>
<evidence type="ECO:0000259" key="11">
    <source>
        <dbReference type="Pfam" id="PF00593"/>
    </source>
</evidence>
<dbReference type="RefSeq" id="WP_007575371.1">
    <property type="nucleotide sequence ID" value="NZ_BPTS01000002.1"/>
</dbReference>
<reference evidence="14" key="1">
    <citation type="journal article" date="2011" name="Stand. Genomic Sci.">
        <title>Non-contiguous finished genome sequence of the opportunistic oral pathogen Prevotella multisaccharivorax type strain (PPPA20).</title>
        <authorList>
            <person name="Pati A."/>
            <person name="Gronow S."/>
            <person name="Lu M."/>
            <person name="Lapidus A."/>
            <person name="Nolan M."/>
            <person name="Lucas S."/>
            <person name="Hammon N."/>
            <person name="Deshpande S."/>
            <person name="Cheng J.F."/>
            <person name="Tapia R."/>
            <person name="Han C."/>
            <person name="Goodwin L."/>
            <person name="Pitluck S."/>
            <person name="Liolios K."/>
            <person name="Pagani I."/>
            <person name="Mavromatis K."/>
            <person name="Mikhailova N."/>
            <person name="Huntemann M."/>
            <person name="Chen A."/>
            <person name="Palaniappan K."/>
            <person name="Land M."/>
            <person name="Hauser L."/>
            <person name="Detter J.C."/>
            <person name="Brambilla E.M."/>
            <person name="Rohde M."/>
            <person name="Goker M."/>
            <person name="Woyke T."/>
            <person name="Bristow J."/>
            <person name="Eisen J.A."/>
            <person name="Markowitz V."/>
            <person name="Hugenholtz P."/>
            <person name="Kyrpides N.C."/>
            <person name="Klenk H.P."/>
            <person name="Ivanova N."/>
        </authorList>
    </citation>
    <scope>NUCLEOTIDE SEQUENCE [LARGE SCALE GENOMIC DNA]</scope>
    <source>
        <strain evidence="14">DSM 17128</strain>
    </source>
</reference>
<dbReference type="Gene3D" id="2.40.170.20">
    <property type="entry name" value="TonB-dependent receptor, beta-barrel domain"/>
    <property type="match status" value="1"/>
</dbReference>
<keyword evidence="13" id="KW-0675">Receptor</keyword>
<dbReference type="InterPro" id="IPR037066">
    <property type="entry name" value="Plug_dom_sf"/>
</dbReference>
<evidence type="ECO:0000256" key="6">
    <source>
        <dbReference type="ARBA" id="ARBA00023136"/>
    </source>
</evidence>
<dbReference type="Pfam" id="PF00593">
    <property type="entry name" value="TonB_dep_Rec_b-barrel"/>
    <property type="match status" value="1"/>
</dbReference>
<dbReference type="OrthoDB" id="778480at2"/>
<keyword evidence="7 8" id="KW-0998">Cell outer membrane</keyword>
<sequence length="1076" mass="118297">MKNKKSLSLTLLILAGSTTLTGAPVASSSDGIASAGAMPEVQVLTASGITLSKSIDQTRIKMTGTVVDETGSPVVGATVKVKGTTHGTITDIDGNFALDVPAGSRITVSYVGYTDYEAVAAAQMRIALKPNVTNLGDVVVVGYGTQKKANLTGAVAQVNGDVLKNRPISDIGQGLQGVVPNLNVTMTSGGAPGAGSSFNVRGTTSLNGGSPLILVDNVQMDANLVNPDDIESISVLKDAASAAIYGARAAYGVILITTKKGKKNNKPVINFNATGYWQAPAVEAHNVNSMDYLTMKDIAYQNSGGSGHYENQLVYDYAEKYFKGTYDLPVFFDNSYSTYKYGYCGNTDWWDELYKTSFSQIYNASISGGSERTRYYTSLAANDQGGILKAGNDKYNKYNANINVSTDLADWLNVSAKITNTYTSELHPTGGTTAMNSTAYSGISAYSGMMKADLSPLMPVRHPDGHYAGQGNYTNPVALQAQGGNARYKQNDLWMTGAVKLTPVKGLVINADYTWNHFEAHSKQHVENFYDYTAVPGTENYYPWTNPSSVTLTNQDNYYQAFNAYAEYSFSLGQKKHNFKIMAGYNQEKEHTQYHYVGRKNLIDATNPSINLATGDILTNGTESQWAVNGFFGRINYNYDNKYLLEVDGRRDGSSKFRKGDRYDFFPSASAAWRISEEKFFEPLKSWWDDLKIRVSYGSLGNQAVSSNFPYLVAYGINTRYNALLNGTLPVAVTVPGLVSSSFTWEKVNQFDVGIDATFLNNRLIAAFDWYRRDTKDMLTSGEVLPAVLGAAVPVENAANLKTVGWELSLEWNDRLACGLTYHIKGVLSDYQSTITKYSNPTGLISHYYKGCKLGDIWGYVSNGLFQTDAEAQSADQSYLWGGKWSAGDVKYEDLDHNNKINIGNNTLSNPGDRKIIGNTTPRYAFGITAGFEYKGFDFSMFWQGIGKRDYMLGGAAFWGFSDEWETPLKHNLDYWSKDNPGGYFPRLGWANSGNRQTCTRYLQNARYCRLKNLTLGYTVPKAITGKWGIGRMRVYVEGENLLTFTPLIDDFDPETLGTMTYPINRKFTVGLNLTF</sequence>
<dbReference type="InterPro" id="IPR023997">
    <property type="entry name" value="TonB-dep_OMP_SusC/RagA_CS"/>
</dbReference>
<dbReference type="NCBIfam" id="TIGR04057">
    <property type="entry name" value="SusC_RagA_signa"/>
    <property type="match status" value="1"/>
</dbReference>
<comment type="similarity">
    <text evidence="8 9">Belongs to the TonB-dependent receptor family.</text>
</comment>
<keyword evidence="5 9" id="KW-0798">TonB box</keyword>
<keyword evidence="10" id="KW-0732">Signal</keyword>
<dbReference type="InterPro" id="IPR023996">
    <property type="entry name" value="TonB-dep_OMP_SusC/RagA"/>
</dbReference>
<dbReference type="InterPro" id="IPR036942">
    <property type="entry name" value="Beta-barrel_TonB_sf"/>
</dbReference>
<gene>
    <name evidence="13" type="ORF">Premu_2270</name>
</gene>
<keyword evidence="3 8" id="KW-1134">Transmembrane beta strand</keyword>
<dbReference type="Pfam" id="PF13715">
    <property type="entry name" value="CarbopepD_reg_2"/>
    <property type="match status" value="1"/>
</dbReference>
<dbReference type="SUPFAM" id="SSF56935">
    <property type="entry name" value="Porins"/>
    <property type="match status" value="1"/>
</dbReference>
<keyword evidence="14" id="KW-1185">Reference proteome</keyword>
<name>F8N8R1_9BACT</name>
<dbReference type="InterPro" id="IPR000531">
    <property type="entry name" value="Beta-barrel_TonB"/>
</dbReference>
<dbReference type="Proteomes" id="UP000002772">
    <property type="component" value="Unassembled WGS sequence"/>
</dbReference>
<dbReference type="Pfam" id="PF07715">
    <property type="entry name" value="Plug"/>
    <property type="match status" value="1"/>
</dbReference>
<dbReference type="InterPro" id="IPR008969">
    <property type="entry name" value="CarboxyPept-like_regulatory"/>
</dbReference>
<dbReference type="Gene3D" id="2.60.40.1120">
    <property type="entry name" value="Carboxypeptidase-like, regulatory domain"/>
    <property type="match status" value="1"/>
</dbReference>
<proteinExistence type="inferred from homology"/>
<evidence type="ECO:0000256" key="5">
    <source>
        <dbReference type="ARBA" id="ARBA00023077"/>
    </source>
</evidence>
<evidence type="ECO:0000256" key="4">
    <source>
        <dbReference type="ARBA" id="ARBA00022692"/>
    </source>
</evidence>
<dbReference type="InterPro" id="IPR039426">
    <property type="entry name" value="TonB-dep_rcpt-like"/>
</dbReference>
<keyword evidence="6 8" id="KW-0472">Membrane</keyword>
<evidence type="ECO:0000256" key="2">
    <source>
        <dbReference type="ARBA" id="ARBA00022448"/>
    </source>
</evidence>
<dbReference type="FunFam" id="2.60.40.1120:FF:000003">
    <property type="entry name" value="Outer membrane protein Omp121"/>
    <property type="match status" value="1"/>
</dbReference>
<evidence type="ECO:0000313" key="14">
    <source>
        <dbReference type="Proteomes" id="UP000002772"/>
    </source>
</evidence>
<dbReference type="Gene3D" id="2.170.130.10">
    <property type="entry name" value="TonB-dependent receptor, plug domain"/>
    <property type="match status" value="1"/>
</dbReference>
<evidence type="ECO:0000256" key="8">
    <source>
        <dbReference type="PROSITE-ProRule" id="PRU01360"/>
    </source>
</evidence>
<protein>
    <submittedName>
        <fullName evidence="13">TonB-dependent receptor plug</fullName>
    </submittedName>
</protein>